<comment type="similarity">
    <text evidence="1">Belongs to the alkylbase DNA glycosidase AlkA family.</text>
</comment>
<protein>
    <submittedName>
        <fullName evidence="6">DNA-3-methyladenine glycosidase</fullName>
    </submittedName>
</protein>
<dbReference type="GO" id="GO:0005634">
    <property type="term" value="C:nucleus"/>
    <property type="evidence" value="ECO:0007669"/>
    <property type="project" value="TreeGrafter"/>
</dbReference>
<dbReference type="GO" id="GO:0032993">
    <property type="term" value="C:protein-DNA complex"/>
    <property type="evidence" value="ECO:0007669"/>
    <property type="project" value="TreeGrafter"/>
</dbReference>
<name>A0AAW0DXL5_9AGAR</name>
<gene>
    <name evidence="6" type="ORF">R3P38DRAFT_1165221</name>
</gene>
<dbReference type="InterPro" id="IPR011257">
    <property type="entry name" value="DNA_glycosylase"/>
</dbReference>
<feature type="domain" description="HhH-GPD" evidence="5">
    <location>
        <begin position="126"/>
        <end position="305"/>
    </location>
</feature>
<dbReference type="PANTHER" id="PTHR43003">
    <property type="entry name" value="DNA-3-METHYLADENINE GLYCOSYLASE"/>
    <property type="match status" value="1"/>
</dbReference>
<accession>A0AAW0DXL5</accession>
<sequence>MLPRIRSLFRMPTTRSSTRSASSTPTLKRKLESVAEASTPTSPKKSSTPKKPKLETPKPVPTSNGIIPQPDFVPADTILTFSFEDAKKHLINADHRFEDVFQRLECKPFQQLEQVHPFRALATSILGQQISWLAARSITHKFIRLYDPSIPEKHSDYNPSPSESFFPAPQQVAETDIPTLRTAGLSERKAEYIRDLAARFSDGRLSTTKLIEANDEELAEMLIEVRGIGRWTVDMFAIFSLRRPDILPVGDLGVQRGLVRWFLAQHLPTYSFTISPEKKPTPASTSKKTKKAKEDDDTLPVFGETSSVATEGTVLEPPRTPPPAEDAARIPLPPTFTPSIKRTLAKPALDHGVPPLPDGLTVAELKSRLDGKKKIKGAFLSPAHMEQLTTSWRPYRSLGIYYMWALADAE</sequence>
<dbReference type="SUPFAM" id="SSF48150">
    <property type="entry name" value="DNA-glycosylase"/>
    <property type="match status" value="1"/>
</dbReference>
<keyword evidence="7" id="KW-1185">Reference proteome</keyword>
<dbReference type="AlphaFoldDB" id="A0AAW0DXL5"/>
<feature type="region of interest" description="Disordered" evidence="4">
    <location>
        <begin position="1"/>
        <end position="69"/>
    </location>
</feature>
<keyword evidence="3" id="KW-0234">DNA repair</keyword>
<keyword evidence="6" id="KW-0378">Hydrolase</keyword>
<dbReference type="Pfam" id="PF00730">
    <property type="entry name" value="HhH-GPD"/>
    <property type="match status" value="1"/>
</dbReference>
<organism evidence="6 7">
    <name type="scientific">Favolaschia claudopus</name>
    <dbReference type="NCBI Taxonomy" id="2862362"/>
    <lineage>
        <taxon>Eukaryota</taxon>
        <taxon>Fungi</taxon>
        <taxon>Dikarya</taxon>
        <taxon>Basidiomycota</taxon>
        <taxon>Agaricomycotina</taxon>
        <taxon>Agaricomycetes</taxon>
        <taxon>Agaricomycetidae</taxon>
        <taxon>Agaricales</taxon>
        <taxon>Marasmiineae</taxon>
        <taxon>Mycenaceae</taxon>
        <taxon>Favolaschia</taxon>
    </lineage>
</organism>
<dbReference type="CDD" id="cd00056">
    <property type="entry name" value="ENDO3c"/>
    <property type="match status" value="1"/>
</dbReference>
<dbReference type="Gene3D" id="1.10.340.30">
    <property type="entry name" value="Hypothetical protein, domain 2"/>
    <property type="match status" value="1"/>
</dbReference>
<dbReference type="InterPro" id="IPR003265">
    <property type="entry name" value="HhH-GPD_domain"/>
</dbReference>
<dbReference type="GO" id="GO:0006307">
    <property type="term" value="P:DNA alkylation repair"/>
    <property type="evidence" value="ECO:0007669"/>
    <property type="project" value="TreeGrafter"/>
</dbReference>
<dbReference type="GO" id="GO:0008725">
    <property type="term" value="F:DNA-3-methyladenine glycosylase activity"/>
    <property type="evidence" value="ECO:0007669"/>
    <property type="project" value="TreeGrafter"/>
</dbReference>
<evidence type="ECO:0000256" key="2">
    <source>
        <dbReference type="ARBA" id="ARBA00022763"/>
    </source>
</evidence>
<dbReference type="EMBL" id="JAWWNJ010000004">
    <property type="protein sequence ID" value="KAK7057193.1"/>
    <property type="molecule type" value="Genomic_DNA"/>
</dbReference>
<dbReference type="PANTHER" id="PTHR43003:SF5">
    <property type="entry name" value="DNA-3-METHYLADENINE GLYCOSYLASE"/>
    <property type="match status" value="1"/>
</dbReference>
<comment type="caution">
    <text evidence="6">The sequence shown here is derived from an EMBL/GenBank/DDBJ whole genome shotgun (WGS) entry which is preliminary data.</text>
</comment>
<evidence type="ECO:0000256" key="4">
    <source>
        <dbReference type="SAM" id="MobiDB-lite"/>
    </source>
</evidence>
<dbReference type="FunFam" id="1.10.340.30:FF:000004">
    <property type="entry name" value="DNA-3-methyladenine glycosylase II"/>
    <property type="match status" value="1"/>
</dbReference>
<dbReference type="Gene3D" id="1.10.1670.40">
    <property type="match status" value="2"/>
</dbReference>
<feature type="compositionally biased region" description="Low complexity" evidence="4">
    <location>
        <begin position="12"/>
        <end position="26"/>
    </location>
</feature>
<feature type="region of interest" description="Disordered" evidence="4">
    <location>
        <begin position="274"/>
        <end position="332"/>
    </location>
</feature>
<dbReference type="Proteomes" id="UP001362999">
    <property type="component" value="Unassembled WGS sequence"/>
</dbReference>
<keyword evidence="2" id="KW-0227">DNA damage</keyword>
<evidence type="ECO:0000256" key="3">
    <source>
        <dbReference type="ARBA" id="ARBA00023204"/>
    </source>
</evidence>
<evidence type="ECO:0000256" key="1">
    <source>
        <dbReference type="ARBA" id="ARBA00010817"/>
    </source>
</evidence>
<dbReference type="GO" id="GO:0006285">
    <property type="term" value="P:base-excision repair, AP site formation"/>
    <property type="evidence" value="ECO:0007669"/>
    <property type="project" value="TreeGrafter"/>
</dbReference>
<evidence type="ECO:0000259" key="5">
    <source>
        <dbReference type="SMART" id="SM00478"/>
    </source>
</evidence>
<dbReference type="InterPro" id="IPR051912">
    <property type="entry name" value="Alkylbase_DNA_Glycosylase/TA"/>
</dbReference>
<dbReference type="GO" id="GO:0032131">
    <property type="term" value="F:alkylated DNA binding"/>
    <property type="evidence" value="ECO:0007669"/>
    <property type="project" value="TreeGrafter"/>
</dbReference>
<keyword evidence="6" id="KW-0326">Glycosidase</keyword>
<dbReference type="SMART" id="SM00478">
    <property type="entry name" value="ENDO3c"/>
    <property type="match status" value="1"/>
</dbReference>
<evidence type="ECO:0000313" key="7">
    <source>
        <dbReference type="Proteomes" id="UP001362999"/>
    </source>
</evidence>
<reference evidence="6 7" key="1">
    <citation type="journal article" date="2024" name="J Genomics">
        <title>Draft genome sequencing and assembly of Favolaschia claudopus CIRM-BRFM 2984 isolated from oak limbs.</title>
        <authorList>
            <person name="Navarro D."/>
            <person name="Drula E."/>
            <person name="Chaduli D."/>
            <person name="Cazenave R."/>
            <person name="Ahrendt S."/>
            <person name="Wang J."/>
            <person name="Lipzen A."/>
            <person name="Daum C."/>
            <person name="Barry K."/>
            <person name="Grigoriev I.V."/>
            <person name="Favel A."/>
            <person name="Rosso M.N."/>
            <person name="Martin F."/>
        </authorList>
    </citation>
    <scope>NUCLEOTIDE SEQUENCE [LARGE SCALE GENOMIC DNA]</scope>
    <source>
        <strain evidence="6 7">CIRM-BRFM 2984</strain>
    </source>
</reference>
<dbReference type="GO" id="GO:0043916">
    <property type="term" value="F:DNA-7-methylguanine glycosylase activity"/>
    <property type="evidence" value="ECO:0007669"/>
    <property type="project" value="TreeGrafter"/>
</dbReference>
<proteinExistence type="inferred from homology"/>
<evidence type="ECO:0000313" key="6">
    <source>
        <dbReference type="EMBL" id="KAK7057193.1"/>
    </source>
</evidence>